<sequence length="606" mass="68253">PTDPASTLICFTQTRPREKERGGANIEQRHGAILCNMKFSRRNSHPTHRLGRTSLSLLVCVVFCLALSWTLVLVSFPLSMRMTPKTSSLPLLAMRLDSERGMSWKVRTPRPLDSFYIVSDEQRGQNEFVYNLSNKQNGQPSWNNKPGGIPAADPITKTSTELQPSQHNQTAPLSSLIYPLHAKSGTHHAYLYIGTPPQRQTLIVDTGSRLTAFPCHPHCSDCGKHASEPFYLNESSSHTIVACDKCRLNQVDFQQEENYFSDDGIGGKSENGLYSLRRKKNTQAERSLRQRASFPKSCQCGIDQKYTEGSSYKAFEVKDRVWLGLNEVVTSVEEHDEFATPFVFGCQVSEKGLFKSQYADGIMGLSMYTQMLVGVFSRHGSITHESFSLCLNRAGGHISLGGIALTYDRTPDPEEKISNEGRLLTPMKFTPFAKLNVWYYTVTVTSISVGQAVLPNSILRYVNDHKGTIIDSGTTDTFISHKLENAFTSAWETIVGKRYHNRLQEYTYQQFNELPVISFELQGGVQWEIKPESYMEADDVNQYRNETNNKYDHPSIPWEGTRKFTSRIYVNEPAGVVLGSNAMMDKEIFFDVANKRIGVAKATCIY</sequence>
<feature type="domain" description="Peptidase A1" evidence="11">
    <location>
        <begin position="187"/>
        <end position="600"/>
    </location>
</feature>
<reference evidence="12 13" key="1">
    <citation type="submission" date="2024-10" db="EMBL/GenBank/DDBJ databases">
        <title>Updated reference genomes for cyclostephanoid diatoms.</title>
        <authorList>
            <person name="Roberts W.R."/>
            <person name="Alverson A.J."/>
        </authorList>
    </citation>
    <scope>NUCLEOTIDE SEQUENCE [LARGE SCALE GENOMIC DNA]</scope>
    <source>
        <strain evidence="12 13">AJA228-03</strain>
    </source>
</reference>
<evidence type="ECO:0000256" key="9">
    <source>
        <dbReference type="SAM" id="MobiDB-lite"/>
    </source>
</evidence>
<evidence type="ECO:0000256" key="2">
    <source>
        <dbReference type="ARBA" id="ARBA00007447"/>
    </source>
</evidence>
<feature type="transmembrane region" description="Helical" evidence="10">
    <location>
        <begin position="55"/>
        <end position="78"/>
    </location>
</feature>
<evidence type="ECO:0000259" key="11">
    <source>
        <dbReference type="PROSITE" id="PS51767"/>
    </source>
</evidence>
<proteinExistence type="inferred from homology"/>
<name>A0ABD3SHE7_9STRA</name>
<dbReference type="GO" id="GO:0016020">
    <property type="term" value="C:membrane"/>
    <property type="evidence" value="ECO:0007669"/>
    <property type="project" value="UniProtKB-SubCell"/>
</dbReference>
<dbReference type="AlphaFoldDB" id="A0ABD3SHE7"/>
<comment type="similarity">
    <text evidence="2">Belongs to the peptidase A1 family.</text>
</comment>
<dbReference type="SUPFAM" id="SSF50630">
    <property type="entry name" value="Acid proteases"/>
    <property type="match status" value="1"/>
</dbReference>
<dbReference type="GO" id="GO:0008233">
    <property type="term" value="F:peptidase activity"/>
    <property type="evidence" value="ECO:0007669"/>
    <property type="project" value="UniProtKB-KW"/>
</dbReference>
<gene>
    <name evidence="12" type="ORF">ACHAXA_011575</name>
</gene>
<comment type="subcellular location">
    <subcellularLocation>
        <location evidence="1">Membrane</location>
    </subcellularLocation>
</comment>
<dbReference type="PROSITE" id="PS51767">
    <property type="entry name" value="PEPTIDASE_A1"/>
    <property type="match status" value="1"/>
</dbReference>
<organism evidence="12 13">
    <name type="scientific">Cyclostephanos tholiformis</name>
    <dbReference type="NCBI Taxonomy" id="382380"/>
    <lineage>
        <taxon>Eukaryota</taxon>
        <taxon>Sar</taxon>
        <taxon>Stramenopiles</taxon>
        <taxon>Ochrophyta</taxon>
        <taxon>Bacillariophyta</taxon>
        <taxon>Coscinodiscophyceae</taxon>
        <taxon>Thalassiosirophycidae</taxon>
        <taxon>Stephanodiscales</taxon>
        <taxon>Stephanodiscaceae</taxon>
        <taxon>Cyclostephanos</taxon>
    </lineage>
</organism>
<evidence type="ECO:0000256" key="8">
    <source>
        <dbReference type="ARBA" id="ARBA00023136"/>
    </source>
</evidence>
<dbReference type="Proteomes" id="UP001530377">
    <property type="component" value="Unassembled WGS sequence"/>
</dbReference>
<dbReference type="PANTHER" id="PTHR13683">
    <property type="entry name" value="ASPARTYL PROTEASES"/>
    <property type="match status" value="1"/>
</dbReference>
<keyword evidence="4 10" id="KW-0812">Transmembrane</keyword>
<keyword evidence="6" id="KW-0378">Hydrolase</keyword>
<evidence type="ECO:0000256" key="6">
    <source>
        <dbReference type="ARBA" id="ARBA00022801"/>
    </source>
</evidence>
<protein>
    <recommendedName>
        <fullName evidence="11">Peptidase A1 domain-containing protein</fullName>
    </recommendedName>
</protein>
<evidence type="ECO:0000313" key="13">
    <source>
        <dbReference type="Proteomes" id="UP001530377"/>
    </source>
</evidence>
<keyword evidence="7 10" id="KW-1133">Transmembrane helix</keyword>
<dbReference type="EMBL" id="JALLPB020000029">
    <property type="protein sequence ID" value="KAL3823788.1"/>
    <property type="molecule type" value="Genomic_DNA"/>
</dbReference>
<dbReference type="Pfam" id="PF14541">
    <property type="entry name" value="TAXi_C"/>
    <property type="match status" value="1"/>
</dbReference>
<evidence type="ECO:0000256" key="1">
    <source>
        <dbReference type="ARBA" id="ARBA00004370"/>
    </source>
</evidence>
<dbReference type="InterPro" id="IPR001461">
    <property type="entry name" value="Aspartic_peptidase_A1"/>
</dbReference>
<keyword evidence="3" id="KW-0645">Protease</keyword>
<keyword evidence="13" id="KW-1185">Reference proteome</keyword>
<comment type="caution">
    <text evidence="12">The sequence shown here is derived from an EMBL/GenBank/DDBJ whole genome shotgun (WGS) entry which is preliminary data.</text>
</comment>
<dbReference type="GO" id="GO:0006508">
    <property type="term" value="P:proteolysis"/>
    <property type="evidence" value="ECO:0007669"/>
    <property type="project" value="UniProtKB-KW"/>
</dbReference>
<accession>A0ABD3SHE7</accession>
<dbReference type="InterPro" id="IPR032799">
    <property type="entry name" value="TAXi_C"/>
</dbReference>
<evidence type="ECO:0000256" key="7">
    <source>
        <dbReference type="ARBA" id="ARBA00022989"/>
    </source>
</evidence>
<dbReference type="PANTHER" id="PTHR13683:SF375">
    <property type="entry name" value="PEPTIDASE A1 DOMAIN-CONTAINING PROTEIN"/>
    <property type="match status" value="1"/>
</dbReference>
<dbReference type="InterPro" id="IPR033121">
    <property type="entry name" value="PEPTIDASE_A1"/>
</dbReference>
<feature type="compositionally biased region" description="Polar residues" evidence="9">
    <location>
        <begin position="156"/>
        <end position="169"/>
    </location>
</feature>
<dbReference type="Gene3D" id="2.40.70.10">
    <property type="entry name" value="Acid Proteases"/>
    <property type="match status" value="2"/>
</dbReference>
<feature type="non-terminal residue" evidence="12">
    <location>
        <position position="1"/>
    </location>
</feature>
<evidence type="ECO:0000256" key="3">
    <source>
        <dbReference type="ARBA" id="ARBA00022670"/>
    </source>
</evidence>
<keyword evidence="8 10" id="KW-0472">Membrane</keyword>
<evidence type="ECO:0000256" key="5">
    <source>
        <dbReference type="ARBA" id="ARBA00022729"/>
    </source>
</evidence>
<dbReference type="InterPro" id="IPR021109">
    <property type="entry name" value="Peptidase_aspartic_dom_sf"/>
</dbReference>
<feature type="region of interest" description="Disordered" evidence="9">
    <location>
        <begin position="136"/>
        <end position="169"/>
    </location>
</feature>
<evidence type="ECO:0000256" key="4">
    <source>
        <dbReference type="ARBA" id="ARBA00022692"/>
    </source>
</evidence>
<evidence type="ECO:0000313" key="12">
    <source>
        <dbReference type="EMBL" id="KAL3823788.1"/>
    </source>
</evidence>
<dbReference type="Pfam" id="PF14543">
    <property type="entry name" value="TAXi_N"/>
    <property type="match status" value="1"/>
</dbReference>
<dbReference type="InterPro" id="IPR032861">
    <property type="entry name" value="TAXi_N"/>
</dbReference>
<evidence type="ECO:0000256" key="10">
    <source>
        <dbReference type="SAM" id="Phobius"/>
    </source>
</evidence>
<keyword evidence="5" id="KW-0732">Signal</keyword>